<gene>
    <name evidence="1" type="ORF">K6Q96_09140</name>
</gene>
<dbReference type="InterPro" id="IPR010982">
    <property type="entry name" value="Lambda_DNA-bd_dom_sf"/>
</dbReference>
<dbReference type="Pfam" id="PF14549">
    <property type="entry name" value="P22_Cro"/>
    <property type="match status" value="1"/>
</dbReference>
<organism evidence="1 2">
    <name type="scientific">Grimontia kaedaensis</name>
    <dbReference type="NCBI Taxonomy" id="2872157"/>
    <lineage>
        <taxon>Bacteria</taxon>
        <taxon>Pseudomonadati</taxon>
        <taxon>Pseudomonadota</taxon>
        <taxon>Gammaproteobacteria</taxon>
        <taxon>Vibrionales</taxon>
        <taxon>Vibrionaceae</taxon>
        <taxon>Grimontia</taxon>
    </lineage>
</organism>
<keyword evidence="2" id="KW-1185">Reference proteome</keyword>
<evidence type="ECO:0000313" key="1">
    <source>
        <dbReference type="EMBL" id="USH01106.1"/>
    </source>
</evidence>
<dbReference type="EMBL" id="CP082275">
    <property type="protein sequence ID" value="USH01106.1"/>
    <property type="molecule type" value="Genomic_DNA"/>
</dbReference>
<sequence length="69" mass="7899">MLKQDVINHFGRQRLIADTLRISQAAVSRWGDIIPEKQALRLEYLTQGALVYDPTLYKKVLHPEPAVNV</sequence>
<dbReference type="SUPFAM" id="SSF47413">
    <property type="entry name" value="lambda repressor-like DNA-binding domains"/>
    <property type="match status" value="1"/>
</dbReference>
<dbReference type="RefSeq" id="WP_251875155.1">
    <property type="nucleotide sequence ID" value="NZ_CP082275.1"/>
</dbReference>
<accession>A0ABY4WNH2</accession>
<evidence type="ECO:0000313" key="2">
    <source>
        <dbReference type="Proteomes" id="UP001056255"/>
    </source>
</evidence>
<proteinExistence type="predicted"/>
<dbReference type="Gene3D" id="1.10.260.40">
    <property type="entry name" value="lambda repressor-like DNA-binding domains"/>
    <property type="match status" value="1"/>
</dbReference>
<protein>
    <submittedName>
        <fullName evidence="1">Cro/Cl family transcriptional regulator</fullName>
    </submittedName>
</protein>
<reference evidence="1" key="1">
    <citation type="submission" date="2021-08" db="EMBL/GenBank/DDBJ databases">
        <authorList>
            <person name="Sakaguchi M."/>
            <person name="Kikuchi T."/>
            <person name="Urbanczyk H."/>
        </authorList>
    </citation>
    <scope>NUCLEOTIDE SEQUENCE</scope>
    <source>
        <strain evidence="1">020920N</strain>
    </source>
</reference>
<name>A0ABY4WNH2_9GAMM</name>
<dbReference type="Proteomes" id="UP001056255">
    <property type="component" value="Chromosome I"/>
</dbReference>